<evidence type="ECO:0000313" key="1">
    <source>
        <dbReference type="EMBL" id="EGC16819.1"/>
    </source>
</evidence>
<dbReference type="EMBL" id="AEWV01000031">
    <property type="protein sequence ID" value="EGC16819.1"/>
    <property type="molecule type" value="Genomic_DNA"/>
</dbReference>
<dbReference type="HOGENOM" id="CLU_094533_0_0_4"/>
<organism evidence="1 2">
    <name type="scientific">Kingella denitrificans ATCC 33394</name>
    <dbReference type="NCBI Taxonomy" id="888741"/>
    <lineage>
        <taxon>Bacteria</taxon>
        <taxon>Pseudomonadati</taxon>
        <taxon>Pseudomonadota</taxon>
        <taxon>Betaproteobacteria</taxon>
        <taxon>Neisseriales</taxon>
        <taxon>Neisseriaceae</taxon>
        <taxon>Kingella</taxon>
    </lineage>
</organism>
<dbReference type="Proteomes" id="UP000004088">
    <property type="component" value="Unassembled WGS sequence"/>
</dbReference>
<sequence>MAAIRHALPLNLLPPFGFTLSRRRGDGLLRPKIPIQKAACTLFFCVQYAVPNTIPLFRKLDMKPFIALSATLLLAAHSYAMPVETVDFQPDNIPTQAVLKRHSQGYSLTVAQKQPRRTLLHIRDFLPGNVTVAKLNALYGSFSVRSGTEDNNFADITLRVENGRPRIVSLTCHLPALSGKTMPEYDRDHNTLQLISLLEYDRDRQTLEITTTHYTDNIPGMSVMEEYPLPEPPAAALDGKHSLPEICGLFLNTVPDL</sequence>
<gene>
    <name evidence="1" type="ORF">HMPREF9098_1762</name>
</gene>
<comment type="caution">
    <text evidence="1">The sequence shown here is derived from an EMBL/GenBank/DDBJ whole genome shotgun (WGS) entry which is preliminary data.</text>
</comment>
<dbReference type="AlphaFoldDB" id="F0F0X7"/>
<name>F0F0X7_9NEIS</name>
<reference evidence="1 2" key="1">
    <citation type="submission" date="2011-01" db="EMBL/GenBank/DDBJ databases">
        <authorList>
            <person name="Muzny D."/>
            <person name="Qin X."/>
            <person name="Deng J."/>
            <person name="Jiang H."/>
            <person name="Liu Y."/>
            <person name="Qu J."/>
            <person name="Song X.-Z."/>
            <person name="Zhang L."/>
            <person name="Thornton R."/>
            <person name="Coyle M."/>
            <person name="Francisco L."/>
            <person name="Jackson L."/>
            <person name="Javaid M."/>
            <person name="Korchina V."/>
            <person name="Kovar C."/>
            <person name="Mata R."/>
            <person name="Mathew T."/>
            <person name="Ngo R."/>
            <person name="Nguyen L."/>
            <person name="Nguyen N."/>
            <person name="Okwuonu G."/>
            <person name="Ongeri F."/>
            <person name="Pham C."/>
            <person name="Simmons D."/>
            <person name="Wilczek-Boney K."/>
            <person name="Hale W."/>
            <person name="Jakkamsetti A."/>
            <person name="Pham P."/>
            <person name="Ruth R."/>
            <person name="San Lucas F."/>
            <person name="Warren J."/>
            <person name="Zhang J."/>
            <person name="Zhao Z."/>
            <person name="Zhou C."/>
            <person name="Zhu D."/>
            <person name="Lee S."/>
            <person name="Bess C."/>
            <person name="Blankenburg K."/>
            <person name="Forbes L."/>
            <person name="Fu Q."/>
            <person name="Gubbala S."/>
            <person name="Hirani K."/>
            <person name="Jayaseelan J.C."/>
            <person name="Lara F."/>
            <person name="Munidasa M."/>
            <person name="Palculict T."/>
            <person name="Patil S."/>
            <person name="Pu L.-L."/>
            <person name="Saada N."/>
            <person name="Tang L."/>
            <person name="Weissenberger G."/>
            <person name="Zhu Y."/>
            <person name="Hemphill L."/>
            <person name="Shang Y."/>
            <person name="Youmans B."/>
            <person name="Ayvaz T."/>
            <person name="Ross M."/>
            <person name="Santibanez J."/>
            <person name="Aqrawi P."/>
            <person name="Gross S."/>
            <person name="Joshi V."/>
            <person name="Fowler G."/>
            <person name="Nazareth L."/>
            <person name="Reid J."/>
            <person name="Worley K."/>
            <person name="Petrosino J."/>
            <person name="Highlander S."/>
            <person name="Gibbs R."/>
        </authorList>
    </citation>
    <scope>NUCLEOTIDE SEQUENCE [LARGE SCALE GENOMIC DNA]</scope>
    <source>
        <strain evidence="1 2">ATCC 33394</strain>
    </source>
</reference>
<proteinExistence type="predicted"/>
<evidence type="ECO:0000313" key="2">
    <source>
        <dbReference type="Proteomes" id="UP000004088"/>
    </source>
</evidence>
<protein>
    <submittedName>
        <fullName evidence="1">Uncharacterized protein</fullName>
    </submittedName>
</protein>
<accession>F0F0X7</accession>
<keyword evidence="2" id="KW-1185">Reference proteome</keyword>